<dbReference type="OrthoDB" id="5425161at2759"/>
<reference evidence="2 3" key="1">
    <citation type="journal article" date="2018" name="Nat. Ecol. Evol.">
        <title>Pezizomycetes genomes reveal the molecular basis of ectomycorrhizal truffle lifestyle.</title>
        <authorList>
            <person name="Murat C."/>
            <person name="Payen T."/>
            <person name="Noel B."/>
            <person name="Kuo A."/>
            <person name="Morin E."/>
            <person name="Chen J."/>
            <person name="Kohler A."/>
            <person name="Krizsan K."/>
            <person name="Balestrini R."/>
            <person name="Da Silva C."/>
            <person name="Montanini B."/>
            <person name="Hainaut M."/>
            <person name="Levati E."/>
            <person name="Barry K.W."/>
            <person name="Belfiori B."/>
            <person name="Cichocki N."/>
            <person name="Clum A."/>
            <person name="Dockter R.B."/>
            <person name="Fauchery L."/>
            <person name="Guy J."/>
            <person name="Iotti M."/>
            <person name="Le Tacon F."/>
            <person name="Lindquist E.A."/>
            <person name="Lipzen A."/>
            <person name="Malagnac F."/>
            <person name="Mello A."/>
            <person name="Molinier V."/>
            <person name="Miyauchi S."/>
            <person name="Poulain J."/>
            <person name="Riccioni C."/>
            <person name="Rubini A."/>
            <person name="Sitrit Y."/>
            <person name="Splivallo R."/>
            <person name="Traeger S."/>
            <person name="Wang M."/>
            <person name="Zifcakova L."/>
            <person name="Wipf D."/>
            <person name="Zambonelli A."/>
            <person name="Paolocci F."/>
            <person name="Nowrousian M."/>
            <person name="Ottonello S."/>
            <person name="Baldrian P."/>
            <person name="Spatafora J.W."/>
            <person name="Henrissat B."/>
            <person name="Nagy L.G."/>
            <person name="Aury J.M."/>
            <person name="Wincker P."/>
            <person name="Grigoriev I.V."/>
            <person name="Bonfante P."/>
            <person name="Martin F.M."/>
        </authorList>
    </citation>
    <scope>NUCLEOTIDE SEQUENCE [LARGE SCALE GENOMIC DNA]</scope>
    <source>
        <strain evidence="2 3">120613-1</strain>
    </source>
</reference>
<sequence>MLVLDGHSSHVNNIQFIEYYIAKNIHLICLPAHTTHILQPLDVGIFSPLATNYQNELEDFLRNHRPNWTMRKGDFYPMYHKARVNALRSVNIQSAWRASGMIPFNRQRIM</sequence>
<keyword evidence="3" id="KW-1185">Reference proteome</keyword>
<gene>
    <name evidence="2" type="ORF">L873DRAFT_1728200</name>
</gene>
<proteinExistence type="predicted"/>
<dbReference type="AlphaFoldDB" id="A0A3N4K7Y6"/>
<name>A0A3N4K7Y6_9PEZI</name>
<dbReference type="InterPro" id="IPR004875">
    <property type="entry name" value="DDE_SF_endonuclease_dom"/>
</dbReference>
<dbReference type="GO" id="GO:0003676">
    <property type="term" value="F:nucleic acid binding"/>
    <property type="evidence" value="ECO:0007669"/>
    <property type="project" value="InterPro"/>
</dbReference>
<feature type="domain" description="DDE-1" evidence="1">
    <location>
        <begin position="1"/>
        <end position="96"/>
    </location>
</feature>
<dbReference type="Proteomes" id="UP000276215">
    <property type="component" value="Unassembled WGS sequence"/>
</dbReference>
<dbReference type="EMBL" id="ML120353">
    <property type="protein sequence ID" value="RPB05469.1"/>
    <property type="molecule type" value="Genomic_DNA"/>
</dbReference>
<dbReference type="Pfam" id="PF03184">
    <property type="entry name" value="DDE_1"/>
    <property type="match status" value="1"/>
</dbReference>
<evidence type="ECO:0000313" key="2">
    <source>
        <dbReference type="EMBL" id="RPB05469.1"/>
    </source>
</evidence>
<evidence type="ECO:0000313" key="3">
    <source>
        <dbReference type="Proteomes" id="UP000276215"/>
    </source>
</evidence>
<feature type="non-terminal residue" evidence="2">
    <location>
        <position position="110"/>
    </location>
</feature>
<protein>
    <submittedName>
        <fullName evidence="2">CENP-B protein</fullName>
    </submittedName>
</protein>
<accession>A0A3N4K7Y6</accession>
<evidence type="ECO:0000259" key="1">
    <source>
        <dbReference type="Pfam" id="PF03184"/>
    </source>
</evidence>
<organism evidence="2 3">
    <name type="scientific">Choiromyces venosus 120613-1</name>
    <dbReference type="NCBI Taxonomy" id="1336337"/>
    <lineage>
        <taxon>Eukaryota</taxon>
        <taxon>Fungi</taxon>
        <taxon>Dikarya</taxon>
        <taxon>Ascomycota</taxon>
        <taxon>Pezizomycotina</taxon>
        <taxon>Pezizomycetes</taxon>
        <taxon>Pezizales</taxon>
        <taxon>Tuberaceae</taxon>
        <taxon>Choiromyces</taxon>
    </lineage>
</organism>
<dbReference type="STRING" id="1336337.A0A3N4K7Y6"/>